<comment type="caution">
    <text evidence="2">The sequence shown here is derived from an EMBL/GenBank/DDBJ whole genome shotgun (WGS) entry which is preliminary data.</text>
</comment>
<accession>A0A8H4RCX3</accession>
<gene>
    <name evidence="2" type="ORF">G7Y89_g11735</name>
</gene>
<organism evidence="2 3">
    <name type="scientific">Cudoniella acicularis</name>
    <dbReference type="NCBI Taxonomy" id="354080"/>
    <lineage>
        <taxon>Eukaryota</taxon>
        <taxon>Fungi</taxon>
        <taxon>Dikarya</taxon>
        <taxon>Ascomycota</taxon>
        <taxon>Pezizomycotina</taxon>
        <taxon>Leotiomycetes</taxon>
        <taxon>Helotiales</taxon>
        <taxon>Tricladiaceae</taxon>
        <taxon>Cudoniella</taxon>
    </lineage>
</organism>
<dbReference type="OrthoDB" id="5379191at2759"/>
<feature type="compositionally biased region" description="Polar residues" evidence="1">
    <location>
        <begin position="551"/>
        <end position="565"/>
    </location>
</feature>
<proteinExistence type="predicted"/>
<reference evidence="2 3" key="1">
    <citation type="submission" date="2020-03" db="EMBL/GenBank/DDBJ databases">
        <title>Draft Genome Sequence of Cudoniella acicularis.</title>
        <authorList>
            <person name="Buettner E."/>
            <person name="Kellner H."/>
        </authorList>
    </citation>
    <scope>NUCLEOTIDE SEQUENCE [LARGE SCALE GENOMIC DNA]</scope>
    <source>
        <strain evidence="2 3">DSM 108380</strain>
    </source>
</reference>
<sequence length="733" mass="81512">MTSSSKPSVSLSKVPSVKELCELLGFQYASLKDTNTFMELTRAWRKSYQTSSGRPATDLLSWNQSSDQLDLEEMAQKFIDDRGNGDRFWSPNRSWNHGDSDLHFPEDRARIVALLKQLFWKQNRYAFNNSQYGHKEPEPRGQSREKTTPVRQINPVIHGASPASVPSARADAGSVQAKSKSPKNPSKSTAPDGTSRKPPPAGSSTTGRINTPAPDFFEILDDSDSHDYATFSRLPKRPQPISSTEESPRKKNKYHLAAPLRRTDRKRTIRNFPHAVPDDQLEQLINDNTEVHDRTHNIQPTRTSITLGSSEQTKPRFRVTDVETHSKNSPPHVALPIEGRPAPTAHMTASHIRKSLSPQSKASKIAQAINRSNPNKSSTPSSSQNNSTSPVNKSKPWKATEPRWATEPDLELEKGNSRTSRVESSALSAEGSEDSALQMSGMTKVADTMGKSSEAVDSTPPQPSVETFNAPLDPEKNKSNAHGSTTHEGNDGKPTPTSEPLPSRLELPPAPSGYYPGGTANVAASPEQGQTPSKISEMFKSLPDVSEKFSENPSRLETPLQSTETVENKMEIISTTEPIPTQAPPPKAQPAQHLPPQASLSNPRHKTQIPLWIITREPRYTEERWDDGKFMGTPLPTFIEGISKVTQRSHIEKIKLTLRAPNFDTKITVFKDAEDSWASAKETFIEKLKEAKAEARAKRQMEQLTFKILVEPFYEEGMLPSRCDDEYEDEFDF</sequence>
<feature type="compositionally biased region" description="Low complexity" evidence="1">
    <location>
        <begin position="496"/>
        <end position="507"/>
    </location>
</feature>
<feature type="compositionally biased region" description="Basic and acidic residues" evidence="1">
    <location>
        <begin position="398"/>
        <end position="416"/>
    </location>
</feature>
<keyword evidence="3" id="KW-1185">Reference proteome</keyword>
<feature type="compositionally biased region" description="Low complexity" evidence="1">
    <location>
        <begin position="178"/>
        <end position="188"/>
    </location>
</feature>
<name>A0A8H4RCX3_9HELO</name>
<evidence type="ECO:0000256" key="1">
    <source>
        <dbReference type="SAM" id="MobiDB-lite"/>
    </source>
</evidence>
<feature type="compositionally biased region" description="Low complexity" evidence="1">
    <location>
        <begin position="589"/>
        <end position="598"/>
    </location>
</feature>
<evidence type="ECO:0000313" key="3">
    <source>
        <dbReference type="Proteomes" id="UP000566819"/>
    </source>
</evidence>
<feature type="compositionally biased region" description="Polar residues" evidence="1">
    <location>
        <begin position="417"/>
        <end position="427"/>
    </location>
</feature>
<dbReference type="Proteomes" id="UP000566819">
    <property type="component" value="Unassembled WGS sequence"/>
</dbReference>
<evidence type="ECO:0000313" key="2">
    <source>
        <dbReference type="EMBL" id="KAF4626424.1"/>
    </source>
</evidence>
<feature type="compositionally biased region" description="Low complexity" evidence="1">
    <location>
        <begin position="370"/>
        <end position="392"/>
    </location>
</feature>
<protein>
    <submittedName>
        <fullName evidence="2">Uncharacterized protein</fullName>
    </submittedName>
</protein>
<feature type="region of interest" description="Disordered" evidence="1">
    <location>
        <begin position="321"/>
        <end position="603"/>
    </location>
</feature>
<dbReference type="AlphaFoldDB" id="A0A8H4RCX3"/>
<feature type="compositionally biased region" description="Basic and acidic residues" evidence="1">
    <location>
        <begin position="133"/>
        <end position="148"/>
    </location>
</feature>
<dbReference type="EMBL" id="JAAMPI010001155">
    <property type="protein sequence ID" value="KAF4626424.1"/>
    <property type="molecule type" value="Genomic_DNA"/>
</dbReference>
<feature type="region of interest" description="Disordered" evidence="1">
    <location>
        <begin position="130"/>
        <end position="256"/>
    </location>
</feature>